<feature type="compositionally biased region" description="Polar residues" evidence="1">
    <location>
        <begin position="569"/>
        <end position="590"/>
    </location>
</feature>
<gene>
    <name evidence="2" type="ORF">OLC1_LOCUS8387</name>
</gene>
<sequence>MEEERDNGGMDLQLRRLSLIDFSSENDALVHNSISSPLTSSSPAGLAHGQPTENQMQPEVFESLVGSLSSGKDPILTPSSDQDDQFPDLKESVEPDCFRRKAKCNLRKSLAWDSAFFTSAGVLDPEELSCMIKGAEKSEKKMLPGIEEDFRRSNDSISTLESDHMVMENLEAELFGDIRASIQKSSKAFTAATETSKKKMNISSQNQKQQSTSKKPISVSKPQIKQTLRTNGTARAVNLDAVRSQAVQSVARPGNSNPAVHKPPRVTSNAKPTPTVTSKGASLSATETNKIGTTKTTVGAVPGRVPQASKANVSGGAHRLLPKSASSSKGPSLDSSISAKSTKSSPTGSSGRVSTEKVPKSLLAPVQRKAAVKTVNPPSAGSSLTTPSKTVPRNKKTSGNSAVSAYLMSSKISSSVSPASSISEWSSASSSSSCTVNFRSKSRTSIETSSCRSSVNDITSDFGDPYDCQMLESDDSNSITVPEGSARKSLTQTSTLSHSKSARPSGLRLPSPKIGFFDGVKSIRTPNGSQPSHASLTTSTVGAAVPSPRSASMKPKIGKLSHPRGGSALSKTKPQGVMSCTPSSERSQPLVNDFSGLSDVGVEAVMDGESFLKTQEGGGEVVDQANRTESTGIGVLKDRNDPAFAMKTERNTGVDGVVNSKDTKVDTIGDFCEPDIGKGFLKPSVIVDKDGEGNLATSVLGVDEKENAAFREHVDSILGQ</sequence>
<dbReference type="GO" id="GO:0008017">
    <property type="term" value="F:microtubule binding"/>
    <property type="evidence" value="ECO:0007669"/>
    <property type="project" value="InterPro"/>
</dbReference>
<feature type="compositionally biased region" description="Polar residues" evidence="1">
    <location>
        <begin position="266"/>
        <end position="285"/>
    </location>
</feature>
<proteinExistence type="predicted"/>
<feature type="region of interest" description="Disordered" evidence="1">
    <location>
        <begin position="33"/>
        <end position="92"/>
    </location>
</feature>
<feature type="compositionally biased region" description="Low complexity" evidence="1">
    <location>
        <begin position="286"/>
        <end position="297"/>
    </location>
</feature>
<dbReference type="AlphaFoldDB" id="A0AAV1CRR3"/>
<accession>A0AAV1CRR3</accession>
<evidence type="ECO:0000256" key="1">
    <source>
        <dbReference type="SAM" id="MobiDB-lite"/>
    </source>
</evidence>
<dbReference type="InterPro" id="IPR045882">
    <property type="entry name" value="GPT1/2"/>
</dbReference>
<feature type="compositionally biased region" description="Low complexity" evidence="1">
    <location>
        <begin position="332"/>
        <end position="351"/>
    </location>
</feature>
<feature type="compositionally biased region" description="Low complexity" evidence="1">
    <location>
        <begin position="33"/>
        <end position="42"/>
    </location>
</feature>
<keyword evidence="3" id="KW-1185">Reference proteome</keyword>
<feature type="compositionally biased region" description="Polar residues" evidence="1">
    <location>
        <begin position="376"/>
        <end position="400"/>
    </location>
</feature>
<feature type="region of interest" description="Disordered" evidence="1">
    <location>
        <begin position="469"/>
        <end position="591"/>
    </location>
</feature>
<feature type="compositionally biased region" description="Low complexity" evidence="1">
    <location>
        <begin position="201"/>
        <end position="215"/>
    </location>
</feature>
<evidence type="ECO:0000313" key="3">
    <source>
        <dbReference type="Proteomes" id="UP001161247"/>
    </source>
</evidence>
<feature type="region of interest" description="Disordered" evidence="1">
    <location>
        <begin position="192"/>
        <end position="220"/>
    </location>
</feature>
<feature type="compositionally biased region" description="Polar residues" evidence="1">
    <location>
        <begin position="488"/>
        <end position="499"/>
    </location>
</feature>
<evidence type="ECO:0000313" key="2">
    <source>
        <dbReference type="EMBL" id="CAI9098077.1"/>
    </source>
</evidence>
<protein>
    <submittedName>
        <fullName evidence="2">OLC1v1034655C1</fullName>
    </submittedName>
</protein>
<name>A0AAV1CRR3_OLDCO</name>
<organism evidence="2 3">
    <name type="scientific">Oldenlandia corymbosa var. corymbosa</name>
    <dbReference type="NCBI Taxonomy" id="529605"/>
    <lineage>
        <taxon>Eukaryota</taxon>
        <taxon>Viridiplantae</taxon>
        <taxon>Streptophyta</taxon>
        <taxon>Embryophyta</taxon>
        <taxon>Tracheophyta</taxon>
        <taxon>Spermatophyta</taxon>
        <taxon>Magnoliopsida</taxon>
        <taxon>eudicotyledons</taxon>
        <taxon>Gunneridae</taxon>
        <taxon>Pentapetalae</taxon>
        <taxon>asterids</taxon>
        <taxon>lamiids</taxon>
        <taxon>Gentianales</taxon>
        <taxon>Rubiaceae</taxon>
        <taxon>Rubioideae</taxon>
        <taxon>Spermacoceae</taxon>
        <taxon>Hedyotis-Oldenlandia complex</taxon>
        <taxon>Oldenlandia</taxon>
    </lineage>
</organism>
<reference evidence="2" key="1">
    <citation type="submission" date="2023-03" db="EMBL/GenBank/DDBJ databases">
        <authorList>
            <person name="Julca I."/>
        </authorList>
    </citation>
    <scope>NUCLEOTIDE SEQUENCE</scope>
</reference>
<dbReference type="Proteomes" id="UP001161247">
    <property type="component" value="Chromosome 3"/>
</dbReference>
<dbReference type="PANTHER" id="PTHR33737">
    <property type="entry name" value="OS05G0121800 PROTEIN"/>
    <property type="match status" value="1"/>
</dbReference>
<dbReference type="PANTHER" id="PTHR33737:SF2">
    <property type="entry name" value="OS12G0102700 PROTEIN"/>
    <property type="match status" value="1"/>
</dbReference>
<dbReference type="EMBL" id="OX459120">
    <property type="protein sequence ID" value="CAI9098077.1"/>
    <property type="molecule type" value="Genomic_DNA"/>
</dbReference>
<feature type="compositionally biased region" description="Polar residues" evidence="1">
    <location>
        <begin position="524"/>
        <end position="541"/>
    </location>
</feature>
<feature type="region of interest" description="Disordered" evidence="1">
    <location>
        <begin position="246"/>
        <end position="400"/>
    </location>
</feature>